<name>A0AB39BJ70_9MICO</name>
<dbReference type="AlphaFoldDB" id="A0AB39BJ70"/>
<reference evidence="2" key="1">
    <citation type="submission" date="2024-05" db="EMBL/GenBank/DDBJ databases">
        <title>Herbiconiux sp. A18JL235.</title>
        <authorList>
            <person name="Zhang G."/>
        </authorList>
    </citation>
    <scope>NUCLEOTIDE SEQUENCE</scope>
    <source>
        <strain evidence="2">A18JL235</strain>
    </source>
</reference>
<proteinExistence type="predicted"/>
<organism evidence="2">
    <name type="scientific">Herbiconiux sp. A18JL235</name>
    <dbReference type="NCBI Taxonomy" id="3152363"/>
    <lineage>
        <taxon>Bacteria</taxon>
        <taxon>Bacillati</taxon>
        <taxon>Actinomycetota</taxon>
        <taxon>Actinomycetes</taxon>
        <taxon>Micrococcales</taxon>
        <taxon>Microbacteriaceae</taxon>
        <taxon>Herbiconiux</taxon>
    </lineage>
</organism>
<dbReference type="RefSeq" id="WP_368498771.1">
    <property type="nucleotide sequence ID" value="NZ_CP162511.1"/>
</dbReference>
<gene>
    <name evidence="2" type="ORF">ABFY20_04630</name>
</gene>
<dbReference type="EC" id="2.4.-.-" evidence="2"/>
<keyword evidence="2" id="KW-0808">Transferase</keyword>
<dbReference type="InterPro" id="IPR007345">
    <property type="entry name" value="Polysacch_pyruvyl_Trfase"/>
</dbReference>
<dbReference type="EMBL" id="CP162511">
    <property type="protein sequence ID" value="XDI06389.1"/>
    <property type="molecule type" value="Genomic_DNA"/>
</dbReference>
<keyword evidence="2" id="KW-0328">Glycosyltransferase</keyword>
<sequence>MPEVELVHWNPTRQVVSGRLGRYLPKRPVNNFGDLLGPVIVKRILEQRGIALDSAPRARRLLAVGSILHFAEDGDTIWGIGANGKRLDDEVAFRDLDVRAVRGPLTREYLEGRGITTPEVFGDPGLLVGELWTRDELAKGYRSNDVVILPNFHDYRSTRRARNVINPKDSLWSVIGRIAASRLVVGSSLHAMIIAESLGIPARLVVSGTEPIYKFDDYYRGTGRAGAEPAPNIKEAIKMGGQRPIDWSPAPLLNAFPVDLWTS</sequence>
<protein>
    <submittedName>
        <fullName evidence="2">Polysaccharide pyruvyl transferase family protein</fullName>
        <ecNumber evidence="2">2.4.-.-</ecNumber>
    </submittedName>
</protein>
<feature type="domain" description="Polysaccharide pyruvyl transferase" evidence="1">
    <location>
        <begin position="77"/>
        <end position="204"/>
    </location>
</feature>
<accession>A0AB39BJ70</accession>
<dbReference type="GO" id="GO:0016757">
    <property type="term" value="F:glycosyltransferase activity"/>
    <property type="evidence" value="ECO:0007669"/>
    <property type="project" value="UniProtKB-KW"/>
</dbReference>
<evidence type="ECO:0000259" key="1">
    <source>
        <dbReference type="Pfam" id="PF04230"/>
    </source>
</evidence>
<evidence type="ECO:0000313" key="2">
    <source>
        <dbReference type="EMBL" id="XDI06389.1"/>
    </source>
</evidence>
<dbReference type="Pfam" id="PF04230">
    <property type="entry name" value="PS_pyruv_trans"/>
    <property type="match status" value="1"/>
</dbReference>